<dbReference type="KEGG" id="dosa:Os07g0626700"/>
<evidence type="ECO:0000256" key="7">
    <source>
        <dbReference type="ARBA" id="ARBA00023002"/>
    </source>
</evidence>
<gene>
    <name evidence="15" type="ordered locus">Os07g0626700</name>
</gene>
<feature type="disulfide bond" evidence="11">
    <location>
        <begin position="37"/>
        <end position="64"/>
    </location>
</feature>
<sequence>LQGRLGQAHSANFAAKGFTPEELVILSGAYSIGKAHCFSFNDRLTEPNSEINANYHDNVLNKTCYAAPNETTLANNIRDIDVATLGPRRQRSTRRSTRGLLPHSSVAAPLRRPPLLAILRGDRERG</sequence>
<accession>A0A0P0X955</accession>
<feature type="compositionally biased region" description="Basic residues" evidence="13">
    <location>
        <begin position="88"/>
        <end position="97"/>
    </location>
</feature>
<dbReference type="InterPro" id="IPR002016">
    <property type="entry name" value="Haem_peroxidase"/>
</dbReference>
<dbReference type="SMR" id="A0A0P0X955"/>
<feature type="non-terminal residue" evidence="15">
    <location>
        <position position="1"/>
    </location>
</feature>
<evidence type="ECO:0000313" key="16">
    <source>
        <dbReference type="Proteomes" id="UP000000763"/>
    </source>
</evidence>
<comment type="cofactor">
    <cofactor evidence="10">
        <name>Ca(2+)</name>
        <dbReference type="ChEBI" id="CHEBI:29108"/>
    </cofactor>
    <text evidence="10">Binds 2 calcium ions per subunit.</text>
</comment>
<keyword evidence="9" id="KW-0376">Hydrogen peroxide</keyword>
<evidence type="ECO:0000313" key="15">
    <source>
        <dbReference type="EMBL" id="BAH94031.1"/>
    </source>
</evidence>
<keyword evidence="3" id="KW-0575">Peroxidase</keyword>
<reference evidence="16" key="2">
    <citation type="journal article" date="2008" name="Nucleic Acids Res.">
        <title>The rice annotation project database (RAP-DB): 2008 update.</title>
        <authorList>
            <consortium name="The rice annotation project (RAP)"/>
        </authorList>
    </citation>
    <scope>GENOME REANNOTATION</scope>
    <source>
        <strain evidence="16">cv. Nipponbare</strain>
    </source>
</reference>
<evidence type="ECO:0000256" key="2">
    <source>
        <dbReference type="ARBA" id="ARBA00001970"/>
    </source>
</evidence>
<keyword evidence="6 10" id="KW-0106">Calcium</keyword>
<feature type="binding site" evidence="10">
    <location>
        <position position="81"/>
    </location>
    <ligand>
        <name>Ca(2+)</name>
        <dbReference type="ChEBI" id="CHEBI:29108"/>
        <label>2</label>
    </ligand>
</feature>
<reference evidence="15 16" key="1">
    <citation type="journal article" date="2005" name="Nature">
        <title>The map-based sequence of the rice genome.</title>
        <authorList>
            <consortium name="International rice genome sequencing project (IRGSP)"/>
            <person name="Matsumoto T."/>
            <person name="Wu J."/>
            <person name="Kanamori H."/>
            <person name="Katayose Y."/>
            <person name="Fujisawa M."/>
            <person name="Namiki N."/>
            <person name="Mizuno H."/>
            <person name="Yamamoto K."/>
            <person name="Antonio B.A."/>
            <person name="Baba T."/>
            <person name="Sakata K."/>
            <person name="Nagamura Y."/>
            <person name="Aoki H."/>
            <person name="Arikawa K."/>
            <person name="Arita K."/>
            <person name="Bito T."/>
            <person name="Chiden Y."/>
            <person name="Fujitsuka N."/>
            <person name="Fukunaka R."/>
            <person name="Hamada M."/>
            <person name="Harada C."/>
            <person name="Hayashi A."/>
            <person name="Hijishita S."/>
            <person name="Honda M."/>
            <person name="Hosokawa S."/>
            <person name="Ichikawa Y."/>
            <person name="Idonuma A."/>
            <person name="Iijima M."/>
            <person name="Ikeda M."/>
            <person name="Ikeno M."/>
            <person name="Ito K."/>
            <person name="Ito S."/>
            <person name="Ito T."/>
            <person name="Ito Y."/>
            <person name="Ito Y."/>
            <person name="Iwabuchi A."/>
            <person name="Kamiya K."/>
            <person name="Karasawa W."/>
            <person name="Kurita K."/>
            <person name="Katagiri S."/>
            <person name="Kikuta A."/>
            <person name="Kobayashi H."/>
            <person name="Kobayashi N."/>
            <person name="Machita K."/>
            <person name="Maehara T."/>
            <person name="Masukawa M."/>
            <person name="Mizubayashi T."/>
            <person name="Mukai Y."/>
            <person name="Nagasaki H."/>
            <person name="Nagata Y."/>
            <person name="Naito S."/>
            <person name="Nakashima M."/>
            <person name="Nakama Y."/>
            <person name="Nakamichi Y."/>
            <person name="Nakamura M."/>
            <person name="Meguro A."/>
            <person name="Negishi M."/>
            <person name="Ohta I."/>
            <person name="Ohta T."/>
            <person name="Okamoto M."/>
            <person name="Ono N."/>
            <person name="Saji S."/>
            <person name="Sakaguchi M."/>
            <person name="Sakai K."/>
            <person name="Shibata M."/>
            <person name="Shimokawa T."/>
            <person name="Song J."/>
            <person name="Takazaki Y."/>
            <person name="Terasawa K."/>
            <person name="Tsugane M."/>
            <person name="Tsuji K."/>
            <person name="Ueda S."/>
            <person name="Waki K."/>
            <person name="Yamagata H."/>
            <person name="Yamamoto M."/>
            <person name="Yamamoto S."/>
            <person name="Yamane H."/>
            <person name="Yoshiki S."/>
            <person name="Yoshihara R."/>
            <person name="Yukawa K."/>
            <person name="Zhong H."/>
            <person name="Yano M."/>
            <person name="Yuan Q."/>
            <person name="Ouyang S."/>
            <person name="Liu J."/>
            <person name="Jones K.M."/>
            <person name="Gansberger K."/>
            <person name="Moffat K."/>
            <person name="Hill J."/>
            <person name="Bera J."/>
            <person name="Fadrosh D."/>
            <person name="Jin S."/>
            <person name="Johri S."/>
            <person name="Kim M."/>
            <person name="Overton L."/>
            <person name="Reardon M."/>
            <person name="Tsitrin T."/>
            <person name="Vuong H."/>
            <person name="Weaver B."/>
            <person name="Ciecko A."/>
            <person name="Tallon L."/>
            <person name="Jackson J."/>
            <person name="Pai G."/>
            <person name="Aken S.V."/>
            <person name="Utterback T."/>
            <person name="Reidmuller S."/>
            <person name="Feldblyum T."/>
            <person name="Hsiao J."/>
            <person name="Zismann V."/>
            <person name="Iobst S."/>
            <person name="de Vazeille A.R."/>
            <person name="Buell C.R."/>
            <person name="Ying K."/>
            <person name="Li Y."/>
            <person name="Lu T."/>
            <person name="Huang Y."/>
            <person name="Zhao Q."/>
            <person name="Feng Q."/>
            <person name="Zhang L."/>
            <person name="Zhu J."/>
            <person name="Weng Q."/>
            <person name="Mu J."/>
            <person name="Lu Y."/>
            <person name="Fan D."/>
            <person name="Liu Y."/>
            <person name="Guan J."/>
            <person name="Zhang Y."/>
            <person name="Yu S."/>
            <person name="Liu X."/>
            <person name="Zhang Y."/>
            <person name="Hong G."/>
            <person name="Han B."/>
            <person name="Choisne N."/>
            <person name="Demange N."/>
            <person name="Orjeda G."/>
            <person name="Samain S."/>
            <person name="Cattolico L."/>
            <person name="Pelletier E."/>
            <person name="Couloux A."/>
            <person name="Segurens B."/>
            <person name="Wincker P."/>
            <person name="D'Hont A."/>
            <person name="Scarpelli C."/>
            <person name="Weissenbach J."/>
            <person name="Salanoubat M."/>
            <person name="Quetier F."/>
            <person name="Yu Y."/>
            <person name="Kim H.R."/>
            <person name="Rambo T."/>
            <person name="Currie J."/>
            <person name="Collura K."/>
            <person name="Luo M."/>
            <person name="Yang T."/>
            <person name="Ammiraju J.S.S."/>
            <person name="Engler F."/>
            <person name="Soderlund C."/>
            <person name="Wing R.A."/>
            <person name="Palmer L.E."/>
            <person name="de la Bastide M."/>
            <person name="Spiegel L."/>
            <person name="Nascimento L."/>
            <person name="Zutavern T."/>
            <person name="O'Shaughnessy A."/>
            <person name="Dike S."/>
            <person name="Dedhia N."/>
            <person name="Preston R."/>
            <person name="Balija V."/>
            <person name="McCombie W.R."/>
            <person name="Chow T."/>
            <person name="Chen H."/>
            <person name="Chung M."/>
            <person name="Chen C."/>
            <person name="Shaw J."/>
            <person name="Wu H."/>
            <person name="Hsiao K."/>
            <person name="Chao Y."/>
            <person name="Chu M."/>
            <person name="Cheng C."/>
            <person name="Hour A."/>
            <person name="Lee P."/>
            <person name="Lin S."/>
            <person name="Lin Y."/>
            <person name="Liou J."/>
            <person name="Liu S."/>
            <person name="Hsing Y."/>
            <person name="Raghuvanshi S."/>
            <person name="Mohanty A."/>
            <person name="Bharti A.K."/>
            <person name="Gaur A."/>
            <person name="Gupta V."/>
            <person name="Kumar D."/>
            <person name="Ravi V."/>
            <person name="Vij S."/>
            <person name="Kapur A."/>
            <person name="Khurana P."/>
            <person name="Khurana P."/>
            <person name="Khurana J.P."/>
            <person name="Tyagi A.K."/>
            <person name="Gaikwad K."/>
            <person name="Singh A."/>
            <person name="Dalal V."/>
            <person name="Srivastava S."/>
            <person name="Dixit A."/>
            <person name="Pal A.K."/>
            <person name="Ghazi I.A."/>
            <person name="Yadav M."/>
            <person name="Pandit A."/>
            <person name="Bhargava A."/>
            <person name="Sureshbabu K."/>
            <person name="Batra K."/>
            <person name="Sharma T.R."/>
            <person name="Mohapatra T."/>
            <person name="Singh N.K."/>
            <person name="Messing J."/>
            <person name="Nelson A.B."/>
            <person name="Fuks G."/>
            <person name="Kavchok S."/>
            <person name="Keizer G."/>
            <person name="Linton E."/>
            <person name="Llaca V."/>
            <person name="Song R."/>
            <person name="Tanyolac B."/>
            <person name="Young S."/>
            <person name="Ho-Il K."/>
            <person name="Hahn J.H."/>
            <person name="Sangsakoo G."/>
            <person name="Vanavichit A."/>
            <person name="de Mattos Luiz.A.T."/>
            <person name="Zimmer P.D."/>
            <person name="Malone G."/>
            <person name="Dellagostin O."/>
            <person name="de Oliveira A.C."/>
            <person name="Bevan M."/>
            <person name="Bancroft I."/>
            <person name="Minx P."/>
            <person name="Cordum H."/>
            <person name="Wilson R."/>
            <person name="Cheng Z."/>
            <person name="Jin W."/>
            <person name="Jiang J."/>
            <person name="Leong S.A."/>
            <person name="Iwama H."/>
            <person name="Gojobori T."/>
            <person name="Itoh T."/>
            <person name="Niimura Y."/>
            <person name="Fujii Y."/>
            <person name="Habara T."/>
            <person name="Sakai H."/>
            <person name="Sato Y."/>
            <person name="Wilson G."/>
            <person name="Kumar K."/>
            <person name="McCouch S."/>
            <person name="Juretic N."/>
            <person name="Hoen D."/>
            <person name="Wright S."/>
            <person name="Bruskiewich R."/>
            <person name="Bureau T."/>
            <person name="Miyao A."/>
            <person name="Hirochika H."/>
            <person name="Nishikawa T."/>
            <person name="Kadowaki K."/>
            <person name="Sugiura M."/>
            <person name="Burr B."/>
            <person name="Sasaki T."/>
        </authorList>
    </citation>
    <scope>NUCLEOTIDE SEQUENCE [LARGE SCALE GENOMIC DNA]</scope>
    <source>
        <strain evidence="16">cv. Nipponbare</strain>
    </source>
</reference>
<evidence type="ECO:0000256" key="1">
    <source>
        <dbReference type="ARBA" id="ARBA00000189"/>
    </source>
</evidence>
<keyword evidence="11" id="KW-1015">Disulfide bond</keyword>
<comment type="catalytic activity">
    <reaction evidence="1">
        <text>2 a phenolic donor + H2O2 = 2 a phenolic radical donor + 2 H2O</text>
        <dbReference type="Rhea" id="RHEA:56136"/>
        <dbReference type="ChEBI" id="CHEBI:15377"/>
        <dbReference type="ChEBI" id="CHEBI:16240"/>
        <dbReference type="ChEBI" id="CHEBI:139520"/>
        <dbReference type="ChEBI" id="CHEBI:139521"/>
        <dbReference type="EC" id="1.11.1.7"/>
    </reaction>
</comment>
<evidence type="ECO:0000256" key="6">
    <source>
        <dbReference type="ARBA" id="ARBA00022837"/>
    </source>
</evidence>
<keyword evidence="7" id="KW-0560">Oxidoreductase</keyword>
<dbReference type="Gramene" id="Os07t0626700-01">
    <property type="protein sequence ID" value="Os07t0626700-01"/>
    <property type="gene ID" value="Os07g0626700"/>
</dbReference>
<feature type="region of interest" description="Disordered" evidence="13">
    <location>
        <begin position="85"/>
        <end position="104"/>
    </location>
</feature>
<keyword evidence="4" id="KW-0349">Heme</keyword>
<evidence type="ECO:0000256" key="5">
    <source>
        <dbReference type="ARBA" id="ARBA00022723"/>
    </source>
</evidence>
<dbReference type="SUPFAM" id="SSF48113">
    <property type="entry name" value="Heme-dependent peroxidases"/>
    <property type="match status" value="1"/>
</dbReference>
<evidence type="ECO:0000256" key="10">
    <source>
        <dbReference type="PIRSR" id="PIRSR600823-3"/>
    </source>
</evidence>
<dbReference type="InterPro" id="IPR010255">
    <property type="entry name" value="Haem_peroxidase_sf"/>
</dbReference>
<comment type="similarity">
    <text evidence="12">Belongs to the peroxidase family.</text>
</comment>
<dbReference type="GO" id="GO:0140825">
    <property type="term" value="F:lactoperoxidase activity"/>
    <property type="evidence" value="ECO:0007669"/>
    <property type="project" value="UniProtKB-EC"/>
</dbReference>
<proteinExistence type="inferred from homology"/>
<dbReference type="OMA" id="CYAAPNE"/>
<keyword evidence="8" id="KW-0408">Iron</keyword>
<dbReference type="GO" id="GO:0006979">
    <property type="term" value="P:response to oxidative stress"/>
    <property type="evidence" value="ECO:0007669"/>
    <property type="project" value="InterPro"/>
</dbReference>
<comment type="cofactor">
    <cofactor evidence="2">
        <name>heme b</name>
        <dbReference type="ChEBI" id="CHEBI:60344"/>
    </cofactor>
</comment>
<dbReference type="GO" id="GO:0020037">
    <property type="term" value="F:heme binding"/>
    <property type="evidence" value="ECO:0007669"/>
    <property type="project" value="InterPro"/>
</dbReference>
<dbReference type="Proteomes" id="UP000000763">
    <property type="component" value="Chromosome 7"/>
</dbReference>
<evidence type="ECO:0000256" key="11">
    <source>
        <dbReference type="PIRSR" id="PIRSR600823-5"/>
    </source>
</evidence>
<dbReference type="PANTHER" id="PTHR31235">
    <property type="entry name" value="PEROXIDASE 25-RELATED"/>
    <property type="match status" value="1"/>
</dbReference>
<evidence type="ECO:0000259" key="14">
    <source>
        <dbReference type="PROSITE" id="PS50873"/>
    </source>
</evidence>
<evidence type="ECO:0000256" key="4">
    <source>
        <dbReference type="ARBA" id="ARBA00022617"/>
    </source>
</evidence>
<dbReference type="GO" id="GO:0046872">
    <property type="term" value="F:metal ion binding"/>
    <property type="evidence" value="ECO:0007669"/>
    <property type="project" value="UniProtKB-KW"/>
</dbReference>
<name>A0A0P0X955_ORYSJ</name>
<dbReference type="EMBL" id="AP008213">
    <property type="protein sequence ID" value="BAH94031.1"/>
    <property type="molecule type" value="Genomic_DNA"/>
</dbReference>
<evidence type="ECO:0000256" key="3">
    <source>
        <dbReference type="ARBA" id="ARBA00022559"/>
    </source>
</evidence>
<dbReference type="Pfam" id="PF00141">
    <property type="entry name" value="peroxidase"/>
    <property type="match status" value="1"/>
</dbReference>
<protein>
    <submittedName>
        <fullName evidence="15">Os07g0626700 protein</fullName>
    </submittedName>
</protein>
<evidence type="ECO:0000256" key="12">
    <source>
        <dbReference type="RuleBase" id="RU004241"/>
    </source>
</evidence>
<dbReference type="InterPro" id="IPR000823">
    <property type="entry name" value="Peroxidase_pln"/>
</dbReference>
<dbReference type="PROSITE" id="PS50873">
    <property type="entry name" value="PEROXIDASE_4"/>
    <property type="match status" value="1"/>
</dbReference>
<keyword evidence="5 10" id="KW-0479">Metal-binding</keyword>
<evidence type="ECO:0000256" key="9">
    <source>
        <dbReference type="ARBA" id="ARBA00023324"/>
    </source>
</evidence>
<organism evidence="15 16">
    <name type="scientific">Oryza sativa subsp. japonica</name>
    <name type="common">Rice</name>
    <dbReference type="NCBI Taxonomy" id="39947"/>
    <lineage>
        <taxon>Eukaryota</taxon>
        <taxon>Viridiplantae</taxon>
        <taxon>Streptophyta</taxon>
        <taxon>Embryophyta</taxon>
        <taxon>Tracheophyta</taxon>
        <taxon>Spermatophyta</taxon>
        <taxon>Magnoliopsida</taxon>
        <taxon>Liliopsida</taxon>
        <taxon>Poales</taxon>
        <taxon>Poaceae</taxon>
        <taxon>BOP clade</taxon>
        <taxon>Oryzoideae</taxon>
        <taxon>Oryzeae</taxon>
        <taxon>Oryzinae</taxon>
        <taxon>Oryza</taxon>
        <taxon>Oryza sativa</taxon>
    </lineage>
</organism>
<feature type="domain" description="Plant heme peroxidase family profile" evidence="14">
    <location>
        <begin position="13"/>
        <end position="84"/>
    </location>
</feature>
<dbReference type="GO" id="GO:0042744">
    <property type="term" value="P:hydrogen peroxide catabolic process"/>
    <property type="evidence" value="ECO:0007669"/>
    <property type="project" value="UniProtKB-KW"/>
</dbReference>
<evidence type="ECO:0000256" key="8">
    <source>
        <dbReference type="ARBA" id="ARBA00023004"/>
    </source>
</evidence>
<dbReference type="Gene3D" id="1.10.420.10">
    <property type="entry name" value="Peroxidase, domain 2"/>
    <property type="match status" value="1"/>
</dbReference>
<evidence type="ECO:0000256" key="13">
    <source>
        <dbReference type="SAM" id="MobiDB-lite"/>
    </source>
</evidence>
<dbReference type="AlphaFoldDB" id="A0A0P0X955"/>